<dbReference type="AlphaFoldDB" id="A0A3N1MBZ1"/>
<sequence>MASAGTSGLTASVAEDVFLGQRLALLDVPEAAATIAARPADLPFTYVVTPNAQHFVRLDRGEDPAFQAAYDGAWMRLCDSRVVCLLAKRVFGRNLKQAAGSDLTAYMLHNTIRPDDAVTVVGGNEDLRQKLMAQFGLRHLALISPPMGLAGKPEELARCVEFVVANPARYVFFAVGTPTGENLAHRVARDGRATGVGLCIGGSLHFATGVVKRAPPVFRQLGLEWLHRLALNPRRHARRVFVESLPLLRIVARDRLKRGTGPGTR</sequence>
<evidence type="ECO:0000313" key="4">
    <source>
        <dbReference type="Proteomes" id="UP000278222"/>
    </source>
</evidence>
<name>A0A3N1MBZ1_9PROT</name>
<keyword evidence="2" id="KW-0808">Transferase</keyword>
<dbReference type="PANTHER" id="PTHR34136:SF1">
    <property type="entry name" value="UDP-N-ACETYL-D-MANNOSAMINURONIC ACID TRANSFERASE"/>
    <property type="match status" value="1"/>
</dbReference>
<evidence type="ECO:0000256" key="2">
    <source>
        <dbReference type="ARBA" id="ARBA00022679"/>
    </source>
</evidence>
<dbReference type="CDD" id="cd06533">
    <property type="entry name" value="Glyco_transf_WecG_TagA"/>
    <property type="match status" value="1"/>
</dbReference>
<evidence type="ECO:0000313" key="3">
    <source>
        <dbReference type="EMBL" id="ROQ03352.1"/>
    </source>
</evidence>
<reference evidence="3 4" key="1">
    <citation type="submission" date="2018-11" db="EMBL/GenBank/DDBJ databases">
        <title>Genomic Encyclopedia of Type Strains, Phase IV (KMG-IV): sequencing the most valuable type-strain genomes for metagenomic binning, comparative biology and taxonomic classification.</title>
        <authorList>
            <person name="Goeker M."/>
        </authorList>
    </citation>
    <scope>NUCLEOTIDE SEQUENCE [LARGE SCALE GENOMIC DNA]</scope>
    <source>
        <strain evidence="3 4">DSM 5900</strain>
    </source>
</reference>
<protein>
    <submittedName>
        <fullName evidence="3">Exopolysaccharide biosynthesis WecB/TagA/CpsF family protein</fullName>
    </submittedName>
</protein>
<proteinExistence type="predicted"/>
<dbReference type="RefSeq" id="WP_123687680.1">
    <property type="nucleotide sequence ID" value="NZ_AP019700.1"/>
</dbReference>
<organism evidence="3 4">
    <name type="scientific">Stella humosa</name>
    <dbReference type="NCBI Taxonomy" id="94"/>
    <lineage>
        <taxon>Bacteria</taxon>
        <taxon>Pseudomonadati</taxon>
        <taxon>Pseudomonadota</taxon>
        <taxon>Alphaproteobacteria</taxon>
        <taxon>Rhodospirillales</taxon>
        <taxon>Stellaceae</taxon>
        <taxon>Stella</taxon>
    </lineage>
</organism>
<dbReference type="InterPro" id="IPR004629">
    <property type="entry name" value="WecG_TagA_CpsF"/>
</dbReference>
<comment type="caution">
    <text evidence="3">The sequence shown here is derived from an EMBL/GenBank/DDBJ whole genome shotgun (WGS) entry which is preliminary data.</text>
</comment>
<dbReference type="EMBL" id="RJKX01000001">
    <property type="protein sequence ID" value="ROQ03352.1"/>
    <property type="molecule type" value="Genomic_DNA"/>
</dbReference>
<gene>
    <name evidence="3" type="ORF">EDC65_0034</name>
</gene>
<evidence type="ECO:0000256" key="1">
    <source>
        <dbReference type="ARBA" id="ARBA00022676"/>
    </source>
</evidence>
<dbReference type="Proteomes" id="UP000278222">
    <property type="component" value="Unassembled WGS sequence"/>
</dbReference>
<keyword evidence="1" id="KW-0328">Glycosyltransferase</keyword>
<dbReference type="GO" id="GO:0016758">
    <property type="term" value="F:hexosyltransferase activity"/>
    <property type="evidence" value="ECO:0007669"/>
    <property type="project" value="TreeGrafter"/>
</dbReference>
<accession>A0A3N1MBZ1</accession>
<dbReference type="Pfam" id="PF03808">
    <property type="entry name" value="Glyco_tran_WecG"/>
    <property type="match status" value="1"/>
</dbReference>
<dbReference type="OrthoDB" id="9771846at2"/>
<dbReference type="PANTHER" id="PTHR34136">
    <property type="match status" value="1"/>
</dbReference>
<keyword evidence="4" id="KW-1185">Reference proteome</keyword>